<comment type="subunit">
    <text evidence="4">Homodimer.</text>
</comment>
<dbReference type="PIRSF" id="PIRSF001430">
    <property type="entry name" value="tRNA_psdUrid_synth"/>
    <property type="match status" value="1"/>
</dbReference>
<feature type="binding site" evidence="4 6">
    <location>
        <position position="110"/>
    </location>
    <ligand>
        <name>substrate</name>
    </ligand>
</feature>
<feature type="domain" description="Pseudouridine synthase I TruA alpha/beta" evidence="8">
    <location>
        <begin position="9"/>
        <end position="103"/>
    </location>
</feature>
<comment type="similarity">
    <text evidence="1 4 7">Belongs to the tRNA pseudouridine synthase TruA family.</text>
</comment>
<comment type="catalytic activity">
    <reaction evidence="4 7">
        <text>uridine(38/39/40) in tRNA = pseudouridine(38/39/40) in tRNA</text>
        <dbReference type="Rhea" id="RHEA:22376"/>
        <dbReference type="Rhea" id="RHEA-COMP:10085"/>
        <dbReference type="Rhea" id="RHEA-COMP:10087"/>
        <dbReference type="ChEBI" id="CHEBI:65314"/>
        <dbReference type="ChEBI" id="CHEBI:65315"/>
        <dbReference type="EC" id="5.4.99.12"/>
    </reaction>
</comment>
<feature type="domain" description="Pseudouridine synthase I TruA alpha/beta" evidence="8">
    <location>
        <begin position="143"/>
        <end position="245"/>
    </location>
</feature>
<gene>
    <name evidence="4" type="primary">truA</name>
    <name evidence="9" type="ORF">C7389_112132</name>
</gene>
<evidence type="ECO:0000256" key="3">
    <source>
        <dbReference type="ARBA" id="ARBA00023235"/>
    </source>
</evidence>
<protein>
    <recommendedName>
        <fullName evidence="4">tRNA pseudouridine synthase A</fullName>
        <ecNumber evidence="4">5.4.99.12</ecNumber>
    </recommendedName>
    <alternativeName>
        <fullName evidence="4">tRNA pseudouridine(38-40) synthase</fullName>
    </alternativeName>
    <alternativeName>
        <fullName evidence="4">tRNA pseudouridylate synthase I</fullName>
    </alternativeName>
    <alternativeName>
        <fullName evidence="4">tRNA-uridine isomerase I</fullName>
    </alternativeName>
</protein>
<evidence type="ECO:0000256" key="5">
    <source>
        <dbReference type="PIRSR" id="PIRSR001430-1"/>
    </source>
</evidence>
<dbReference type="GO" id="GO:0160147">
    <property type="term" value="F:tRNA pseudouridine(38-40) synthase activity"/>
    <property type="evidence" value="ECO:0007669"/>
    <property type="project" value="UniProtKB-EC"/>
</dbReference>
<dbReference type="InterPro" id="IPR020103">
    <property type="entry name" value="PsdUridine_synth_cat_dom_sf"/>
</dbReference>
<dbReference type="Proteomes" id="UP000295129">
    <property type="component" value="Unassembled WGS sequence"/>
</dbReference>
<dbReference type="GO" id="GO:0031119">
    <property type="term" value="P:tRNA pseudouridine synthesis"/>
    <property type="evidence" value="ECO:0007669"/>
    <property type="project" value="UniProtKB-UniRule"/>
</dbReference>
<dbReference type="InterPro" id="IPR001406">
    <property type="entry name" value="PsdUridine_synth_TruA"/>
</dbReference>
<evidence type="ECO:0000256" key="1">
    <source>
        <dbReference type="ARBA" id="ARBA00009375"/>
    </source>
</evidence>
<dbReference type="RefSeq" id="WP_133592814.1">
    <property type="nucleotide sequence ID" value="NZ_SNVV01000012.1"/>
</dbReference>
<keyword evidence="2 4" id="KW-0819">tRNA processing</keyword>
<dbReference type="AlphaFoldDB" id="A0A4R6DVR3"/>
<dbReference type="Pfam" id="PF01416">
    <property type="entry name" value="PseudoU_synth_1"/>
    <property type="match status" value="2"/>
</dbReference>
<evidence type="ECO:0000259" key="8">
    <source>
        <dbReference type="Pfam" id="PF01416"/>
    </source>
</evidence>
<reference evidence="9 10" key="1">
    <citation type="submission" date="2019-03" db="EMBL/GenBank/DDBJ databases">
        <title>Genomic Encyclopedia of Type Strains, Phase IV (KMG-IV): sequencing the most valuable type-strain genomes for metagenomic binning, comparative biology and taxonomic classification.</title>
        <authorList>
            <person name="Goeker M."/>
        </authorList>
    </citation>
    <scope>NUCLEOTIDE SEQUENCE [LARGE SCALE GENOMIC DNA]</scope>
    <source>
        <strain evidence="9 10">DSM 12121</strain>
    </source>
</reference>
<feature type="active site" description="Nucleophile" evidence="4 5">
    <location>
        <position position="52"/>
    </location>
</feature>
<evidence type="ECO:0000313" key="10">
    <source>
        <dbReference type="Proteomes" id="UP000295129"/>
    </source>
</evidence>
<dbReference type="GO" id="GO:0003723">
    <property type="term" value="F:RNA binding"/>
    <property type="evidence" value="ECO:0007669"/>
    <property type="project" value="InterPro"/>
</dbReference>
<dbReference type="FunFam" id="3.30.70.580:FF:000001">
    <property type="entry name" value="tRNA pseudouridine synthase A"/>
    <property type="match status" value="1"/>
</dbReference>
<dbReference type="InterPro" id="IPR020097">
    <property type="entry name" value="PsdUridine_synth_TruA_a/b_dom"/>
</dbReference>
<sequence length="265" mass="29221">MVRIALGVEYAGDRFEGWQSQRHGRTVQDVLEAALGGVAGEPVRTHCAGRTDTGVHATAQVVHFDVAARRPLSAWVRGVNGALPAAVAVRWAVAVPEQFHARFCAVERRYRYVLFNSPTRPALLAGRVGWFHLPLDEAKMVEAAACLVGRQDFSSFRAAGCQAKSPIRDLREVVVQRQGDYLLFDFRADGFLHHMIRNLVGALVYVGKGRYPPSWLQEALALRDRSQAAPTFVPDGLYLCGVGYEPHWSLPDEGRIIAAPQLPLT</sequence>
<dbReference type="CDD" id="cd02570">
    <property type="entry name" value="PseudoU_synth_EcTruA"/>
    <property type="match status" value="1"/>
</dbReference>
<dbReference type="PANTHER" id="PTHR11142:SF0">
    <property type="entry name" value="TRNA PSEUDOURIDINE SYNTHASE-LIKE 1"/>
    <property type="match status" value="1"/>
</dbReference>
<dbReference type="HAMAP" id="MF_00171">
    <property type="entry name" value="TruA"/>
    <property type="match status" value="1"/>
</dbReference>
<keyword evidence="3 4" id="KW-0413">Isomerase</keyword>
<comment type="caution">
    <text evidence="4">Lacks conserved residue(s) required for the propagation of feature annotation.</text>
</comment>
<organism evidence="9 10">
    <name type="scientific">Azoarcus indigens</name>
    <dbReference type="NCBI Taxonomy" id="29545"/>
    <lineage>
        <taxon>Bacteria</taxon>
        <taxon>Pseudomonadati</taxon>
        <taxon>Pseudomonadota</taxon>
        <taxon>Betaproteobacteria</taxon>
        <taxon>Rhodocyclales</taxon>
        <taxon>Zoogloeaceae</taxon>
        <taxon>Azoarcus</taxon>
    </lineage>
</organism>
<dbReference type="PANTHER" id="PTHR11142">
    <property type="entry name" value="PSEUDOURIDYLATE SYNTHASE"/>
    <property type="match status" value="1"/>
</dbReference>
<dbReference type="NCBIfam" id="TIGR00071">
    <property type="entry name" value="hisT_truA"/>
    <property type="match status" value="1"/>
</dbReference>
<comment type="function">
    <text evidence="4">Formation of pseudouridine at positions 38, 39 and 40 in the anticodon stem and loop of transfer RNAs.</text>
</comment>
<dbReference type="InterPro" id="IPR020094">
    <property type="entry name" value="TruA/RsuA/RluB/E/F_N"/>
</dbReference>
<dbReference type="Gene3D" id="3.30.70.660">
    <property type="entry name" value="Pseudouridine synthase I, catalytic domain, C-terminal subdomain"/>
    <property type="match status" value="1"/>
</dbReference>
<evidence type="ECO:0000256" key="6">
    <source>
        <dbReference type="PIRSR" id="PIRSR001430-2"/>
    </source>
</evidence>
<dbReference type="SUPFAM" id="SSF55120">
    <property type="entry name" value="Pseudouridine synthase"/>
    <property type="match status" value="1"/>
</dbReference>
<name>A0A4R6DVR3_9RHOO</name>
<evidence type="ECO:0000313" key="9">
    <source>
        <dbReference type="EMBL" id="TDN49277.1"/>
    </source>
</evidence>
<evidence type="ECO:0000256" key="2">
    <source>
        <dbReference type="ARBA" id="ARBA00022694"/>
    </source>
</evidence>
<evidence type="ECO:0000256" key="4">
    <source>
        <dbReference type="HAMAP-Rule" id="MF_00171"/>
    </source>
</evidence>
<dbReference type="OrthoDB" id="9811823at2"/>
<keyword evidence="10" id="KW-1185">Reference proteome</keyword>
<evidence type="ECO:0000256" key="7">
    <source>
        <dbReference type="RuleBase" id="RU003792"/>
    </source>
</evidence>
<dbReference type="InterPro" id="IPR020095">
    <property type="entry name" value="PsdUridine_synth_TruA_C"/>
</dbReference>
<dbReference type="EMBL" id="SNVV01000012">
    <property type="protein sequence ID" value="TDN49277.1"/>
    <property type="molecule type" value="Genomic_DNA"/>
</dbReference>
<dbReference type="Gene3D" id="3.30.70.580">
    <property type="entry name" value="Pseudouridine synthase I, catalytic domain, N-terminal subdomain"/>
    <property type="match status" value="1"/>
</dbReference>
<comment type="caution">
    <text evidence="9">The sequence shown here is derived from an EMBL/GenBank/DDBJ whole genome shotgun (WGS) entry which is preliminary data.</text>
</comment>
<proteinExistence type="inferred from homology"/>
<accession>A0A4R6DVR3</accession>
<dbReference type="EC" id="5.4.99.12" evidence="4"/>